<dbReference type="PANTHER" id="PTHR43591">
    <property type="entry name" value="METHYLTRANSFERASE"/>
    <property type="match status" value="1"/>
</dbReference>
<dbReference type="Gene3D" id="3.40.50.150">
    <property type="entry name" value="Vaccinia Virus protein VP39"/>
    <property type="match status" value="1"/>
</dbReference>
<dbReference type="InterPro" id="IPR029063">
    <property type="entry name" value="SAM-dependent_MTases_sf"/>
</dbReference>
<protein>
    <recommendedName>
        <fullName evidence="2">Methyltransferase domain-containing protein</fullName>
    </recommendedName>
</protein>
<comment type="caution">
    <text evidence="3">The sequence shown here is derived from an EMBL/GenBank/DDBJ whole genome shotgun (WGS) entry which is preliminary data.</text>
</comment>
<proteinExistence type="inferred from homology"/>
<evidence type="ECO:0000313" key="3">
    <source>
        <dbReference type="EMBL" id="PHH77117.1"/>
    </source>
</evidence>
<dbReference type="EMBL" id="NJEU01000284">
    <property type="protein sequence ID" value="PHH77117.1"/>
    <property type="molecule type" value="Genomic_DNA"/>
</dbReference>
<gene>
    <name evidence="3" type="ORF">CDD82_3664</name>
</gene>
<evidence type="ECO:0000256" key="1">
    <source>
        <dbReference type="ARBA" id="ARBA00038158"/>
    </source>
</evidence>
<dbReference type="PANTHER" id="PTHR43591:SF24">
    <property type="entry name" value="2-METHOXY-6-POLYPRENYL-1,4-BENZOQUINOL METHYLASE, MITOCHONDRIAL"/>
    <property type="match status" value="1"/>
</dbReference>
<comment type="similarity">
    <text evidence="1">Belongs to the methyltransferase superfamily. LaeA methyltransferase family.</text>
</comment>
<feature type="domain" description="Methyltransferase" evidence="2">
    <location>
        <begin position="73"/>
        <end position="164"/>
    </location>
</feature>
<dbReference type="SUPFAM" id="SSF53335">
    <property type="entry name" value="S-adenosyl-L-methionine-dependent methyltransferases"/>
    <property type="match status" value="1"/>
</dbReference>
<dbReference type="GO" id="GO:0008168">
    <property type="term" value="F:methyltransferase activity"/>
    <property type="evidence" value="ECO:0007669"/>
    <property type="project" value="TreeGrafter"/>
</dbReference>
<sequence>MDQENGTMPLDESLTETVDFHGRAYQKYALANGTYYAPIDEDEIARLELMHCIFNKVFDNRLIFPPISSPQKILDCGCGAGDWAVQVAKRYPECEILGIDISPHMIPEDPPTNLEIQIDDLNGDFTFASNEFDLVHSQMMAGGISAQRWRSYLRDILRVLRPGGWCQMVEMYFNAQSDNGTLKRDAALSRWSSHYLDSLHPQKDLRAALQLPRWMRSTGFTEVETRLLTLPMCAWSNDARERSIGESNSQNVPLLLHSLALYPLTQLRGMPIDEFDKIVEQAKAEASDASLKACLDSMQAHPTLVIC</sequence>
<accession>A0A2C5Z7W9</accession>
<dbReference type="AlphaFoldDB" id="A0A2C5Z7W9"/>
<dbReference type="Pfam" id="PF13649">
    <property type="entry name" value="Methyltransf_25"/>
    <property type="match status" value="1"/>
</dbReference>
<dbReference type="CDD" id="cd02440">
    <property type="entry name" value="AdoMet_MTases"/>
    <property type="match status" value="1"/>
</dbReference>
<organism evidence="3 4">
    <name type="scientific">Ophiocordyceps australis</name>
    <dbReference type="NCBI Taxonomy" id="1399860"/>
    <lineage>
        <taxon>Eukaryota</taxon>
        <taxon>Fungi</taxon>
        <taxon>Dikarya</taxon>
        <taxon>Ascomycota</taxon>
        <taxon>Pezizomycotina</taxon>
        <taxon>Sordariomycetes</taxon>
        <taxon>Hypocreomycetidae</taxon>
        <taxon>Hypocreales</taxon>
        <taxon>Ophiocordycipitaceae</taxon>
        <taxon>Ophiocordyceps</taxon>
    </lineage>
</organism>
<reference evidence="3 4" key="1">
    <citation type="submission" date="2017-06" db="EMBL/GenBank/DDBJ databases">
        <title>Ant-infecting Ophiocordyceps genomes reveal a high diversity of potential behavioral manipulation genes and a possible major role for enterotoxins.</title>
        <authorList>
            <person name="De Bekker C."/>
            <person name="Evans H.C."/>
            <person name="Brachmann A."/>
            <person name="Hughes D.P."/>
        </authorList>
    </citation>
    <scope>NUCLEOTIDE SEQUENCE [LARGE SCALE GENOMIC DNA]</scope>
    <source>
        <strain evidence="3 4">1348a</strain>
    </source>
</reference>
<name>A0A2C5Z7W9_9HYPO</name>
<dbReference type="InterPro" id="IPR041698">
    <property type="entry name" value="Methyltransf_25"/>
</dbReference>
<evidence type="ECO:0000313" key="4">
    <source>
        <dbReference type="Proteomes" id="UP000224854"/>
    </source>
</evidence>
<dbReference type="Proteomes" id="UP000224854">
    <property type="component" value="Unassembled WGS sequence"/>
</dbReference>
<keyword evidence="4" id="KW-1185">Reference proteome</keyword>
<evidence type="ECO:0000259" key="2">
    <source>
        <dbReference type="Pfam" id="PF13649"/>
    </source>
</evidence>
<dbReference type="OrthoDB" id="506498at2759"/>